<name>A0ABW8HK24_9ACTN</name>
<gene>
    <name evidence="2" type="ORF">ACIQFM_32830</name>
</gene>
<feature type="region of interest" description="Disordered" evidence="1">
    <location>
        <begin position="28"/>
        <end position="53"/>
    </location>
</feature>
<evidence type="ECO:0000313" key="2">
    <source>
        <dbReference type="EMBL" id="MFJ6041024.1"/>
    </source>
</evidence>
<organism evidence="2 3">
    <name type="scientific">Streptomyces ardesiacus</name>
    <dbReference type="NCBI Taxonomy" id="285564"/>
    <lineage>
        <taxon>Bacteria</taxon>
        <taxon>Bacillati</taxon>
        <taxon>Actinomycetota</taxon>
        <taxon>Actinomycetes</taxon>
        <taxon>Kitasatosporales</taxon>
        <taxon>Streptomycetaceae</taxon>
        <taxon>Streptomyces</taxon>
    </lineage>
</organism>
<evidence type="ECO:0000313" key="3">
    <source>
        <dbReference type="Proteomes" id="UP001617907"/>
    </source>
</evidence>
<accession>A0ABW8HK24</accession>
<protein>
    <submittedName>
        <fullName evidence="2">Uncharacterized protein</fullName>
    </submittedName>
</protein>
<dbReference type="Proteomes" id="UP001617907">
    <property type="component" value="Unassembled WGS sequence"/>
</dbReference>
<reference evidence="2 3" key="1">
    <citation type="submission" date="2024-10" db="EMBL/GenBank/DDBJ databases">
        <title>The Natural Products Discovery Center: Release of the First 8490 Sequenced Strains for Exploring Actinobacteria Biosynthetic Diversity.</title>
        <authorList>
            <person name="Kalkreuter E."/>
            <person name="Kautsar S.A."/>
            <person name="Yang D."/>
            <person name="Bader C.D."/>
            <person name="Teijaro C.N."/>
            <person name="Fluegel L."/>
            <person name="Davis C.M."/>
            <person name="Simpson J.R."/>
            <person name="Lauterbach L."/>
            <person name="Steele A.D."/>
            <person name="Gui C."/>
            <person name="Meng S."/>
            <person name="Li G."/>
            <person name="Viehrig K."/>
            <person name="Ye F."/>
            <person name="Su P."/>
            <person name="Kiefer A.F."/>
            <person name="Nichols A."/>
            <person name="Cepeda A.J."/>
            <person name="Yan W."/>
            <person name="Fan B."/>
            <person name="Jiang Y."/>
            <person name="Adhikari A."/>
            <person name="Zheng C.-J."/>
            <person name="Schuster L."/>
            <person name="Cowan T.M."/>
            <person name="Smanski M.J."/>
            <person name="Chevrette M.G."/>
            <person name="De Carvalho L.P.S."/>
            <person name="Shen B."/>
        </authorList>
    </citation>
    <scope>NUCLEOTIDE SEQUENCE [LARGE SCALE GENOMIC DNA]</scope>
    <source>
        <strain evidence="2 3">NPDC093086</strain>
    </source>
</reference>
<comment type="caution">
    <text evidence="2">The sequence shown here is derived from an EMBL/GenBank/DDBJ whole genome shotgun (WGS) entry which is preliminary data.</text>
</comment>
<evidence type="ECO:0000256" key="1">
    <source>
        <dbReference type="SAM" id="MobiDB-lite"/>
    </source>
</evidence>
<sequence>MPTLKRLGSFGLVPDPAELAHDPMRFMDPGDDDGVPRDPVAGVPYRPGLGKNTGQAIVDGVSAQGKWRILSRLVPALEGFATRDEPHARVCARPPRGSSTGCTARQVAA</sequence>
<keyword evidence="3" id="KW-1185">Reference proteome</keyword>
<dbReference type="RefSeq" id="WP_350892062.1">
    <property type="nucleotide sequence ID" value="NZ_JBEOTR010000031.1"/>
</dbReference>
<dbReference type="EMBL" id="JBIVPC010000022">
    <property type="protein sequence ID" value="MFJ6041024.1"/>
    <property type="molecule type" value="Genomic_DNA"/>
</dbReference>
<proteinExistence type="predicted"/>